<accession>A0ABW5Y0X7</accession>
<comment type="caution">
    <text evidence="3">The sequence shown here is derived from an EMBL/GenBank/DDBJ whole genome shotgun (WGS) entry which is preliminary data.</text>
</comment>
<evidence type="ECO:0000313" key="4">
    <source>
        <dbReference type="Proteomes" id="UP001597568"/>
    </source>
</evidence>
<feature type="domain" description="Transposase IS204/IS1001/IS1096/IS1165 zinc-finger" evidence="2">
    <location>
        <begin position="36"/>
        <end position="78"/>
    </location>
</feature>
<organism evidence="3 4">
    <name type="scientific">Kurthia populi</name>
    <dbReference type="NCBI Taxonomy" id="1562132"/>
    <lineage>
        <taxon>Bacteria</taxon>
        <taxon>Bacillati</taxon>
        <taxon>Bacillota</taxon>
        <taxon>Bacilli</taxon>
        <taxon>Bacillales</taxon>
        <taxon>Caryophanaceae</taxon>
        <taxon>Kurthia</taxon>
    </lineage>
</organism>
<sequence>MFIPWKNPDPFLRLLSIKQESNGYHLFLASVNEIATCPTCLCQTTKKHSTYTRRLQDLPSTGLIVTLHLKAAKWHCKNSKCSQLIFAERFSWLAPYARKTIRATNLLRHFAFSTSCLVAAKLAKVAGFSVSHDTLLRIIYQTNVTPRAISNVIGIDEFAWRKGHTYGTIICDFITRRIIAVLQDRQQETITTWLKKYPHIQIVSRDGLTAFKEAIKTANPNIIQVSDRWHFIKNCKKRLDNLLLSTIPSSLERKNISGEKSTLPLASYQVRAIERKESKKQLIAKVQNAYQDNRSMRQLAKQFQLDPRTIKKYLTAGDDWLSTTRGKKAHPFQKRIIQLEEMRMTVKRIHTLLIKEGFLGTYGATRMAVEAIRKARRLQFSQEKSDLITRPQISLLLWKWPQQLTFEQSQWLHYLFEHYPIFKKLYDIVQTFRKAVEIRDYSRFLNWLSQQLADRTQPFYPYALRLRQDLNAIKNAFEYPYTNGFVEGHVNRLKTEKRRLYGRASVVLLEKRVLFRH</sequence>
<dbReference type="Pfam" id="PF01610">
    <property type="entry name" value="DDE_Tnp_ISL3"/>
    <property type="match status" value="2"/>
</dbReference>
<dbReference type="Proteomes" id="UP001597568">
    <property type="component" value="Unassembled WGS sequence"/>
</dbReference>
<keyword evidence="4" id="KW-1185">Reference proteome</keyword>
<feature type="domain" description="Transposase IS204/IS1001/IS1096/IS1165 DDE" evidence="1">
    <location>
        <begin position="153"/>
        <end position="343"/>
    </location>
</feature>
<protein>
    <submittedName>
        <fullName evidence="3">ISL3 family transposase</fullName>
    </submittedName>
</protein>
<dbReference type="EMBL" id="JBHUOR010000073">
    <property type="protein sequence ID" value="MFD2868915.1"/>
    <property type="molecule type" value="Genomic_DNA"/>
</dbReference>
<dbReference type="Pfam" id="PF14690">
    <property type="entry name" value="Zn_ribbon_ISL3"/>
    <property type="match status" value="1"/>
</dbReference>
<dbReference type="RefSeq" id="WP_380147794.1">
    <property type="nucleotide sequence ID" value="NZ_JBHUOR010000073.1"/>
</dbReference>
<evidence type="ECO:0000259" key="2">
    <source>
        <dbReference type="Pfam" id="PF14690"/>
    </source>
</evidence>
<dbReference type="NCBIfam" id="NF033550">
    <property type="entry name" value="transpos_ISL3"/>
    <property type="match status" value="1"/>
</dbReference>
<feature type="domain" description="Transposase IS204/IS1001/IS1096/IS1165 DDE" evidence="1">
    <location>
        <begin position="367"/>
        <end position="505"/>
    </location>
</feature>
<dbReference type="InterPro" id="IPR047951">
    <property type="entry name" value="Transpos_ISL3"/>
</dbReference>
<proteinExistence type="predicted"/>
<dbReference type="InterPro" id="IPR029261">
    <property type="entry name" value="Transposase_Znf"/>
</dbReference>
<reference evidence="4" key="1">
    <citation type="journal article" date="2019" name="Int. J. Syst. Evol. Microbiol.">
        <title>The Global Catalogue of Microorganisms (GCM) 10K type strain sequencing project: providing services to taxonomists for standard genome sequencing and annotation.</title>
        <authorList>
            <consortium name="The Broad Institute Genomics Platform"/>
            <consortium name="The Broad Institute Genome Sequencing Center for Infectious Disease"/>
            <person name="Wu L."/>
            <person name="Ma J."/>
        </authorList>
    </citation>
    <scope>NUCLEOTIDE SEQUENCE [LARGE SCALE GENOMIC DNA]</scope>
    <source>
        <strain evidence="4">KCTC 33522</strain>
    </source>
</reference>
<evidence type="ECO:0000259" key="1">
    <source>
        <dbReference type="Pfam" id="PF01610"/>
    </source>
</evidence>
<gene>
    <name evidence="3" type="ORF">ACFSY7_10450</name>
</gene>
<name>A0ABW5Y0X7_9BACL</name>
<dbReference type="InterPro" id="IPR002560">
    <property type="entry name" value="Transposase_DDE"/>
</dbReference>
<dbReference type="PANTHER" id="PTHR33498">
    <property type="entry name" value="TRANSPOSASE FOR INSERTION SEQUENCE ELEMENT IS1557"/>
    <property type="match status" value="1"/>
</dbReference>
<dbReference type="PANTHER" id="PTHR33498:SF1">
    <property type="entry name" value="TRANSPOSASE FOR INSERTION SEQUENCE ELEMENT IS1557"/>
    <property type="match status" value="1"/>
</dbReference>
<evidence type="ECO:0000313" key="3">
    <source>
        <dbReference type="EMBL" id="MFD2868915.1"/>
    </source>
</evidence>